<protein>
    <submittedName>
        <fullName evidence="1">DUF6171 family protein</fullName>
    </submittedName>
</protein>
<evidence type="ECO:0000313" key="2">
    <source>
        <dbReference type="Proteomes" id="UP001589854"/>
    </source>
</evidence>
<dbReference type="Proteomes" id="UP001589854">
    <property type="component" value="Unassembled WGS sequence"/>
</dbReference>
<dbReference type="RefSeq" id="WP_378935419.1">
    <property type="nucleotide sequence ID" value="NZ_JBHLVO010000013.1"/>
</dbReference>
<name>A0ABV6GH75_9BACI</name>
<accession>A0ABV6GH75</accession>
<dbReference type="EMBL" id="JBHLVO010000013">
    <property type="protein sequence ID" value="MFC0272766.1"/>
    <property type="molecule type" value="Genomic_DNA"/>
</dbReference>
<organism evidence="1 2">
    <name type="scientific">Metabacillus herbersteinensis</name>
    <dbReference type="NCBI Taxonomy" id="283816"/>
    <lineage>
        <taxon>Bacteria</taxon>
        <taxon>Bacillati</taxon>
        <taxon>Bacillota</taxon>
        <taxon>Bacilli</taxon>
        <taxon>Bacillales</taxon>
        <taxon>Bacillaceae</taxon>
        <taxon>Metabacillus</taxon>
    </lineage>
</organism>
<comment type="caution">
    <text evidence="1">The sequence shown here is derived from an EMBL/GenBank/DDBJ whole genome shotgun (WGS) entry which is preliminary data.</text>
</comment>
<reference evidence="1 2" key="1">
    <citation type="submission" date="2024-09" db="EMBL/GenBank/DDBJ databases">
        <authorList>
            <person name="Sun Q."/>
            <person name="Mori K."/>
        </authorList>
    </citation>
    <scope>NUCLEOTIDE SEQUENCE [LARGE SCALE GENOMIC DNA]</scope>
    <source>
        <strain evidence="1 2">CCM 7228</strain>
    </source>
</reference>
<dbReference type="InterPro" id="IPR046169">
    <property type="entry name" value="DUF6171"/>
</dbReference>
<sequence>MREKGMCKSCVESVIVTEEVVQELMLEAMEDMTKVVSEDVYLKRLTLCNSCPSLHYSTTCIHSGSIVRYRAKFKKNSCPFPLAPKWEKDLARP</sequence>
<evidence type="ECO:0000313" key="1">
    <source>
        <dbReference type="EMBL" id="MFC0272766.1"/>
    </source>
</evidence>
<dbReference type="Pfam" id="PF19668">
    <property type="entry name" value="DUF6171"/>
    <property type="match status" value="1"/>
</dbReference>
<gene>
    <name evidence="1" type="ORF">ACFFIX_15120</name>
</gene>
<proteinExistence type="predicted"/>
<keyword evidence="2" id="KW-1185">Reference proteome</keyword>